<evidence type="ECO:0000313" key="2">
    <source>
        <dbReference type="EMBL" id="CCH46017.1"/>
    </source>
</evidence>
<reference evidence="2 3" key="1">
    <citation type="journal article" date="2012" name="Eukaryot. Cell">
        <title>Draft genome sequence of Wickerhamomyces ciferrii NRRL Y-1031 F-60-10.</title>
        <authorList>
            <person name="Schneider J."/>
            <person name="Andrea H."/>
            <person name="Blom J."/>
            <person name="Jaenicke S."/>
            <person name="Ruckert C."/>
            <person name="Schorsch C."/>
            <person name="Szczepanowski R."/>
            <person name="Farwick M."/>
            <person name="Goesmann A."/>
            <person name="Puhler A."/>
            <person name="Schaffer S."/>
            <person name="Tauch A."/>
            <person name="Kohler T."/>
            <person name="Brinkrolf K."/>
        </authorList>
    </citation>
    <scope>NUCLEOTIDE SEQUENCE [LARGE SCALE GENOMIC DNA]</scope>
    <source>
        <strain evidence="3">ATCC 14091 / BCRC 22168 / CBS 111 / JCM 3599 / NBRC 0793 / NRRL Y-1031 F-60-10</strain>
    </source>
</reference>
<dbReference type="Gene3D" id="3.90.280.10">
    <property type="entry name" value="PEBP-like"/>
    <property type="match status" value="1"/>
</dbReference>
<dbReference type="AlphaFoldDB" id="K0KVN9"/>
<evidence type="ECO:0000313" key="3">
    <source>
        <dbReference type="Proteomes" id="UP000009328"/>
    </source>
</evidence>
<dbReference type="InterPro" id="IPR036610">
    <property type="entry name" value="PEBP-like_sf"/>
</dbReference>
<dbReference type="CDD" id="cd00866">
    <property type="entry name" value="PEBP_euk"/>
    <property type="match status" value="1"/>
</dbReference>
<feature type="signal peptide" evidence="1">
    <location>
        <begin position="1"/>
        <end position="21"/>
    </location>
</feature>
<dbReference type="InterPro" id="IPR008914">
    <property type="entry name" value="PEBP"/>
</dbReference>
<dbReference type="GO" id="GO:0005543">
    <property type="term" value="F:phospholipid binding"/>
    <property type="evidence" value="ECO:0007669"/>
    <property type="project" value="TreeGrafter"/>
</dbReference>
<protein>
    <submittedName>
        <fullName evidence="2">Phosphatidylethanolamine-binding protein</fullName>
    </submittedName>
</protein>
<dbReference type="SUPFAM" id="SSF49777">
    <property type="entry name" value="PEBP-like"/>
    <property type="match status" value="1"/>
</dbReference>
<feature type="chain" id="PRO_5003834553" evidence="1">
    <location>
        <begin position="22"/>
        <end position="230"/>
    </location>
</feature>
<dbReference type="PANTHER" id="PTHR11362:SF148">
    <property type="entry name" value="CARBOXYPEPTIDASE Y INHIBITOR"/>
    <property type="match status" value="1"/>
</dbReference>
<sequence length="230" mass="26710">MFFRSLLTLCVAIIVVQSVDTSKILPTYKQFSESISERLEDSKVLPEYLGSWKPLGSFIIKYKDSENLELGNYLSPNQTENPPTEFTFKSFFTLTKQFKSDLYSIALTDLDPDYEKAHAIWENIPFNDEDFTIVENQKDNDTFDTTFNLTNSRNLLEYLGPGPRPGTGTHRYVYILFRQPYGKLPNHELKFRERWGSKYLEHGVEDWANYYGLEPLAVNFFTSSNEDDGN</sequence>
<dbReference type="PANTHER" id="PTHR11362">
    <property type="entry name" value="PHOSPHATIDYLETHANOLAMINE-BINDING PROTEIN"/>
    <property type="match status" value="1"/>
</dbReference>
<dbReference type="GO" id="GO:0030162">
    <property type="term" value="P:regulation of proteolysis"/>
    <property type="evidence" value="ECO:0007669"/>
    <property type="project" value="TreeGrafter"/>
</dbReference>
<keyword evidence="3" id="KW-1185">Reference proteome</keyword>
<name>K0KVN9_WICCF</name>
<organism evidence="2 3">
    <name type="scientific">Wickerhamomyces ciferrii (strain ATCC 14091 / BCRC 22168 / CBS 111 / JCM 3599 / NBRC 0793 / NRRL Y-1031 F-60-10)</name>
    <name type="common">Yeast</name>
    <name type="synonym">Pichia ciferrii</name>
    <dbReference type="NCBI Taxonomy" id="1206466"/>
    <lineage>
        <taxon>Eukaryota</taxon>
        <taxon>Fungi</taxon>
        <taxon>Dikarya</taxon>
        <taxon>Ascomycota</taxon>
        <taxon>Saccharomycotina</taxon>
        <taxon>Saccharomycetes</taxon>
        <taxon>Phaffomycetales</taxon>
        <taxon>Wickerhamomycetaceae</taxon>
        <taxon>Wickerhamomyces</taxon>
    </lineage>
</organism>
<dbReference type="GO" id="GO:0030414">
    <property type="term" value="F:peptidase inhibitor activity"/>
    <property type="evidence" value="ECO:0007669"/>
    <property type="project" value="TreeGrafter"/>
</dbReference>
<dbReference type="GO" id="GO:0046578">
    <property type="term" value="P:regulation of Ras protein signal transduction"/>
    <property type="evidence" value="ECO:0007669"/>
    <property type="project" value="TreeGrafter"/>
</dbReference>
<dbReference type="InParanoid" id="K0KVN9"/>
<evidence type="ECO:0000256" key="1">
    <source>
        <dbReference type="SAM" id="SignalP"/>
    </source>
</evidence>
<gene>
    <name evidence="2" type="ORF">BN7_5604</name>
</gene>
<accession>K0KVN9</accession>
<dbReference type="InterPro" id="IPR035810">
    <property type="entry name" value="PEBP_euk"/>
</dbReference>
<dbReference type="EMBL" id="CAIF01000222">
    <property type="protein sequence ID" value="CCH46017.1"/>
    <property type="molecule type" value="Genomic_DNA"/>
</dbReference>
<dbReference type="Proteomes" id="UP000009328">
    <property type="component" value="Unassembled WGS sequence"/>
</dbReference>
<comment type="caution">
    <text evidence="2">The sequence shown here is derived from an EMBL/GenBank/DDBJ whole genome shotgun (WGS) entry which is preliminary data.</text>
</comment>
<keyword evidence="1" id="KW-0732">Signal</keyword>
<dbReference type="eggNOG" id="KOG3346">
    <property type="taxonomic scope" value="Eukaryota"/>
</dbReference>
<dbReference type="HOGENOM" id="CLU_1152509_0_0_1"/>
<proteinExistence type="predicted"/>
<dbReference type="Pfam" id="PF01161">
    <property type="entry name" value="PBP"/>
    <property type="match status" value="1"/>
</dbReference>
<dbReference type="STRING" id="1206466.K0KVN9"/>